<protein>
    <submittedName>
        <fullName evidence="2">Uncharacterized protein</fullName>
    </submittedName>
</protein>
<evidence type="ECO:0000313" key="2">
    <source>
        <dbReference type="EMBL" id="KAA6386467.1"/>
    </source>
</evidence>
<feature type="transmembrane region" description="Helical" evidence="1">
    <location>
        <begin position="80"/>
        <end position="100"/>
    </location>
</feature>
<proteinExistence type="predicted"/>
<keyword evidence="1" id="KW-0812">Transmembrane</keyword>
<dbReference type="AlphaFoldDB" id="A0A5J4VUY3"/>
<comment type="caution">
    <text evidence="2">The sequence shown here is derived from an EMBL/GenBank/DDBJ whole genome shotgun (WGS) entry which is preliminary data.</text>
</comment>
<accession>A0A5J4VUY3</accession>
<keyword evidence="1" id="KW-0472">Membrane</keyword>
<evidence type="ECO:0000256" key="1">
    <source>
        <dbReference type="SAM" id="Phobius"/>
    </source>
</evidence>
<gene>
    <name evidence="2" type="ORF">EZS28_018005</name>
</gene>
<name>A0A5J4VUY3_9EUKA</name>
<evidence type="ECO:0000313" key="3">
    <source>
        <dbReference type="Proteomes" id="UP000324800"/>
    </source>
</evidence>
<keyword evidence="1" id="KW-1133">Transmembrane helix</keyword>
<organism evidence="2 3">
    <name type="scientific">Streblomastix strix</name>
    <dbReference type="NCBI Taxonomy" id="222440"/>
    <lineage>
        <taxon>Eukaryota</taxon>
        <taxon>Metamonada</taxon>
        <taxon>Preaxostyla</taxon>
        <taxon>Oxymonadida</taxon>
        <taxon>Streblomastigidae</taxon>
        <taxon>Streblomastix</taxon>
    </lineage>
</organism>
<reference evidence="2 3" key="1">
    <citation type="submission" date="2019-03" db="EMBL/GenBank/DDBJ databases">
        <title>Single cell metagenomics reveals metabolic interactions within the superorganism composed of flagellate Streblomastix strix and complex community of Bacteroidetes bacteria on its surface.</title>
        <authorList>
            <person name="Treitli S.C."/>
            <person name="Kolisko M."/>
            <person name="Husnik F."/>
            <person name="Keeling P."/>
            <person name="Hampl V."/>
        </authorList>
    </citation>
    <scope>NUCLEOTIDE SEQUENCE [LARGE SCALE GENOMIC DNA]</scope>
    <source>
        <strain evidence="2">ST1C</strain>
    </source>
</reference>
<dbReference type="Proteomes" id="UP000324800">
    <property type="component" value="Unassembled WGS sequence"/>
</dbReference>
<dbReference type="EMBL" id="SNRW01004791">
    <property type="protein sequence ID" value="KAA6386467.1"/>
    <property type="molecule type" value="Genomic_DNA"/>
</dbReference>
<sequence length="189" mass="22636">MAIQPKAQKGKWQFSVEVRSPEEQLQIYADNVSKLQSSDEIPMKTRKRMCANDDDVRQAIIYKKRIAHVKERQKALQFKVLAVFFLSSYTLILSLNYKIYPLMKYSIEVQLSMRFFNTYTPLRSRDLTIDEEKPQQEIQTERPRRHRYTINKYKEVPRETAQIEPEQVVQDTYLSHPNLEIQKFFKDQI</sequence>